<evidence type="ECO:0000259" key="4">
    <source>
        <dbReference type="PROSITE" id="PS50893"/>
    </source>
</evidence>
<dbReference type="EMBL" id="PVMZ01000022">
    <property type="protein sequence ID" value="PRX15877.1"/>
    <property type="molecule type" value="Genomic_DNA"/>
</dbReference>
<keyword evidence="6" id="KW-1185">Reference proteome</keyword>
<evidence type="ECO:0000256" key="3">
    <source>
        <dbReference type="ARBA" id="ARBA00022840"/>
    </source>
</evidence>
<dbReference type="SMART" id="SM00382">
    <property type="entry name" value="AAA"/>
    <property type="match status" value="1"/>
</dbReference>
<dbReference type="InterPro" id="IPR017911">
    <property type="entry name" value="MacB-like_ATP-bd"/>
</dbReference>
<dbReference type="PROSITE" id="PS00211">
    <property type="entry name" value="ABC_TRANSPORTER_1"/>
    <property type="match status" value="1"/>
</dbReference>
<organism evidence="5 6">
    <name type="scientific">Actinoplanes italicus</name>
    <dbReference type="NCBI Taxonomy" id="113567"/>
    <lineage>
        <taxon>Bacteria</taxon>
        <taxon>Bacillati</taxon>
        <taxon>Actinomycetota</taxon>
        <taxon>Actinomycetes</taxon>
        <taxon>Micromonosporales</taxon>
        <taxon>Micromonosporaceae</taxon>
        <taxon>Actinoplanes</taxon>
    </lineage>
</organism>
<dbReference type="Pfam" id="PF00005">
    <property type="entry name" value="ABC_tran"/>
    <property type="match status" value="1"/>
</dbReference>
<comment type="caution">
    <text evidence="5">The sequence shown here is derived from an EMBL/GenBank/DDBJ whole genome shotgun (WGS) entry which is preliminary data.</text>
</comment>
<reference evidence="5 6" key="1">
    <citation type="submission" date="2018-03" db="EMBL/GenBank/DDBJ databases">
        <title>Genomic Encyclopedia of Archaeal and Bacterial Type Strains, Phase II (KMG-II): from individual species to whole genera.</title>
        <authorList>
            <person name="Goeker M."/>
        </authorList>
    </citation>
    <scope>NUCLEOTIDE SEQUENCE [LARGE SCALE GENOMIC DNA]</scope>
    <source>
        <strain evidence="5 6">DSM 43146</strain>
    </source>
</reference>
<dbReference type="CDD" id="cd03255">
    <property type="entry name" value="ABC_MJ0796_LolCDE_FtsE"/>
    <property type="match status" value="1"/>
</dbReference>
<dbReference type="SUPFAM" id="SSF52540">
    <property type="entry name" value="P-loop containing nucleoside triphosphate hydrolases"/>
    <property type="match status" value="1"/>
</dbReference>
<evidence type="ECO:0000256" key="1">
    <source>
        <dbReference type="ARBA" id="ARBA00022448"/>
    </source>
</evidence>
<keyword evidence="2" id="KW-0547">Nucleotide-binding</keyword>
<dbReference type="InterPro" id="IPR003439">
    <property type="entry name" value="ABC_transporter-like_ATP-bd"/>
</dbReference>
<dbReference type="PANTHER" id="PTHR24220">
    <property type="entry name" value="IMPORT ATP-BINDING PROTEIN"/>
    <property type="match status" value="1"/>
</dbReference>
<dbReference type="GO" id="GO:0005886">
    <property type="term" value="C:plasma membrane"/>
    <property type="evidence" value="ECO:0007669"/>
    <property type="project" value="TreeGrafter"/>
</dbReference>
<dbReference type="InterPro" id="IPR015854">
    <property type="entry name" value="ABC_transpr_LolD-like"/>
</dbReference>
<dbReference type="InterPro" id="IPR017871">
    <property type="entry name" value="ABC_transporter-like_CS"/>
</dbReference>
<keyword evidence="3 5" id="KW-0067">ATP-binding</keyword>
<keyword evidence="1" id="KW-0813">Transport</keyword>
<accession>A0A2T0JZI4</accession>
<protein>
    <submittedName>
        <fullName evidence="5">Putative ABC transport system ATP-binding protein</fullName>
    </submittedName>
</protein>
<dbReference type="Proteomes" id="UP000239415">
    <property type="component" value="Unassembled WGS sequence"/>
</dbReference>
<gene>
    <name evidence="5" type="ORF">CLV67_122117</name>
</gene>
<dbReference type="GO" id="GO:0016887">
    <property type="term" value="F:ATP hydrolysis activity"/>
    <property type="evidence" value="ECO:0007669"/>
    <property type="project" value="InterPro"/>
</dbReference>
<proteinExistence type="predicted"/>
<feature type="domain" description="ABC transporter" evidence="4">
    <location>
        <begin position="3"/>
        <end position="221"/>
    </location>
</feature>
<dbReference type="Gene3D" id="3.40.50.300">
    <property type="entry name" value="P-loop containing nucleotide triphosphate hydrolases"/>
    <property type="match status" value="1"/>
</dbReference>
<evidence type="ECO:0000313" key="5">
    <source>
        <dbReference type="EMBL" id="PRX15877.1"/>
    </source>
</evidence>
<evidence type="ECO:0000313" key="6">
    <source>
        <dbReference type="Proteomes" id="UP000239415"/>
    </source>
</evidence>
<dbReference type="GO" id="GO:0005524">
    <property type="term" value="F:ATP binding"/>
    <property type="evidence" value="ECO:0007669"/>
    <property type="project" value="UniProtKB-KW"/>
</dbReference>
<dbReference type="GO" id="GO:0022857">
    <property type="term" value="F:transmembrane transporter activity"/>
    <property type="evidence" value="ECO:0007669"/>
    <property type="project" value="TreeGrafter"/>
</dbReference>
<dbReference type="PROSITE" id="PS50893">
    <property type="entry name" value="ABC_TRANSPORTER_2"/>
    <property type="match status" value="1"/>
</dbReference>
<dbReference type="InterPro" id="IPR003593">
    <property type="entry name" value="AAA+_ATPase"/>
</dbReference>
<dbReference type="AlphaFoldDB" id="A0A2T0JZI4"/>
<dbReference type="InterPro" id="IPR027417">
    <property type="entry name" value="P-loop_NTPase"/>
</dbReference>
<name>A0A2T0JZI4_9ACTN</name>
<evidence type="ECO:0000256" key="2">
    <source>
        <dbReference type="ARBA" id="ARBA00022741"/>
    </source>
</evidence>
<dbReference type="RefSeq" id="WP_170154185.1">
    <property type="nucleotide sequence ID" value="NZ_BOMO01000022.1"/>
</dbReference>
<sequence length="221" mass="23722">MLVKCDDLQHSYGSGHTAVRVFHEVSLAVDRGETLAVTGPSGSGKSTLLRIISGVQEPNSGSVFINGQKMTARNAVELRSKHIGIVYQDHRLVPFLTVRENLVLPAQLLKMSQVGDAEIDGLLSRFKLSELRDRPCESLSGGEQQRVGIARALVGGPDVLLADEPTGALDQTASRQVATLLDRLASRFGVAVIVATHDPVVAAGMHRRLAFHDGTLRDETG</sequence>